<keyword evidence="5" id="KW-0812">Transmembrane</keyword>
<dbReference type="GO" id="GO:0031201">
    <property type="term" value="C:SNARE complex"/>
    <property type="evidence" value="ECO:0007669"/>
    <property type="project" value="TreeGrafter"/>
</dbReference>
<keyword evidence="3" id="KW-0175">Coiled coil</keyword>
<dbReference type="Gene3D" id="1.20.5.110">
    <property type="match status" value="1"/>
</dbReference>
<evidence type="ECO:0000256" key="5">
    <source>
        <dbReference type="SAM" id="Phobius"/>
    </source>
</evidence>
<feature type="region of interest" description="Disordered" evidence="4">
    <location>
        <begin position="1"/>
        <end position="25"/>
    </location>
</feature>
<keyword evidence="5" id="KW-0472">Membrane</keyword>
<name>A0AAV7EGD6_ARIFI</name>
<dbReference type="GO" id="GO:0006906">
    <property type="term" value="P:vesicle fusion"/>
    <property type="evidence" value="ECO:0007669"/>
    <property type="project" value="TreeGrafter"/>
</dbReference>
<dbReference type="InterPro" id="IPR000727">
    <property type="entry name" value="T_SNARE_dom"/>
</dbReference>
<dbReference type="InterPro" id="IPR010989">
    <property type="entry name" value="SNARE"/>
</dbReference>
<dbReference type="SUPFAM" id="SSF47661">
    <property type="entry name" value="t-snare proteins"/>
    <property type="match status" value="1"/>
</dbReference>
<organism evidence="7 8">
    <name type="scientific">Aristolochia fimbriata</name>
    <name type="common">White veined hardy Dutchman's pipe vine</name>
    <dbReference type="NCBI Taxonomy" id="158543"/>
    <lineage>
        <taxon>Eukaryota</taxon>
        <taxon>Viridiplantae</taxon>
        <taxon>Streptophyta</taxon>
        <taxon>Embryophyta</taxon>
        <taxon>Tracheophyta</taxon>
        <taxon>Spermatophyta</taxon>
        <taxon>Magnoliopsida</taxon>
        <taxon>Magnoliidae</taxon>
        <taxon>Piperales</taxon>
        <taxon>Aristolochiaceae</taxon>
        <taxon>Aristolochia</taxon>
    </lineage>
</organism>
<dbReference type="EMBL" id="JAINDJ010000005">
    <property type="protein sequence ID" value="KAG9447324.1"/>
    <property type="molecule type" value="Genomic_DNA"/>
</dbReference>
<comment type="caution">
    <text evidence="7">The sequence shown here is derived from an EMBL/GenBank/DDBJ whole genome shotgun (WGS) entry which is preliminary data.</text>
</comment>
<comment type="similarity">
    <text evidence="1">Belongs to the syntaxin family.</text>
</comment>
<dbReference type="GO" id="GO:0000149">
    <property type="term" value="F:SNARE binding"/>
    <property type="evidence" value="ECO:0007669"/>
    <property type="project" value="TreeGrafter"/>
</dbReference>
<gene>
    <name evidence="7" type="ORF">H6P81_013452</name>
</gene>
<feature type="coiled-coil region" evidence="3">
    <location>
        <begin position="184"/>
        <end position="232"/>
    </location>
</feature>
<evidence type="ECO:0000256" key="4">
    <source>
        <dbReference type="SAM" id="MobiDB-lite"/>
    </source>
</evidence>
<evidence type="ECO:0000313" key="8">
    <source>
        <dbReference type="Proteomes" id="UP000825729"/>
    </source>
</evidence>
<dbReference type="GO" id="GO:0005484">
    <property type="term" value="F:SNAP receptor activity"/>
    <property type="evidence" value="ECO:0007669"/>
    <property type="project" value="TreeGrafter"/>
</dbReference>
<dbReference type="GO" id="GO:0006886">
    <property type="term" value="P:intracellular protein transport"/>
    <property type="evidence" value="ECO:0007669"/>
    <property type="project" value="TreeGrafter"/>
</dbReference>
<keyword evidence="2" id="KW-0813">Transport</keyword>
<dbReference type="Gene3D" id="1.20.58.70">
    <property type="match status" value="1"/>
</dbReference>
<evidence type="ECO:0000256" key="2">
    <source>
        <dbReference type="ARBA" id="ARBA00022927"/>
    </source>
</evidence>
<protein>
    <recommendedName>
        <fullName evidence="6">t-SNARE coiled-coil homology domain-containing protein</fullName>
    </recommendedName>
</protein>
<dbReference type="InterPro" id="IPR006011">
    <property type="entry name" value="Syntaxin_N"/>
</dbReference>
<dbReference type="PANTHER" id="PTHR19957:SF267">
    <property type="entry name" value="SYNTAXIN-22-LIKE"/>
    <property type="match status" value="1"/>
</dbReference>
<dbReference type="Pfam" id="PF05739">
    <property type="entry name" value="SNARE"/>
    <property type="match status" value="1"/>
</dbReference>
<dbReference type="SMART" id="SM00503">
    <property type="entry name" value="SynN"/>
    <property type="match status" value="1"/>
</dbReference>
<feature type="compositionally biased region" description="Low complexity" evidence="4">
    <location>
        <begin position="126"/>
        <end position="138"/>
    </location>
</feature>
<sequence length="267" mass="29437">MSFQDIESNTKSIGRPRGPTGSSSLASGIFQINTAVSAFRRLVEAIGTVKDTPEHRQKIRDTRQRIGQLVKETSANLRALTDSDSHDSGPSKKIEGAKLARDFQAILQEYQKVQQLAAERESTYAPSVPSSSSPSSSSADEQANQDKDQQMQALLRDQKRLEILLLDNEVAFHEAIIDERDQGVKEIRDQIAEANEVMKDLAVLVHNQGVTIDEVESNIEVATSATAQAKTELSKASKSTKTRSSWCWWLAIILVVVIVIVLLVILI</sequence>
<dbReference type="PROSITE" id="PS50192">
    <property type="entry name" value="T_SNARE"/>
    <property type="match status" value="1"/>
</dbReference>
<feature type="domain" description="T-SNARE coiled-coil homology" evidence="6">
    <location>
        <begin position="174"/>
        <end position="236"/>
    </location>
</feature>
<feature type="region of interest" description="Disordered" evidence="4">
    <location>
        <begin position="118"/>
        <end position="149"/>
    </location>
</feature>
<proteinExistence type="inferred from homology"/>
<keyword evidence="2" id="KW-0653">Protein transport</keyword>
<evidence type="ECO:0000313" key="7">
    <source>
        <dbReference type="EMBL" id="KAG9447324.1"/>
    </source>
</evidence>
<keyword evidence="8" id="KW-1185">Reference proteome</keyword>
<keyword evidence="5" id="KW-1133">Transmembrane helix</keyword>
<dbReference type="GO" id="GO:0048278">
    <property type="term" value="P:vesicle docking"/>
    <property type="evidence" value="ECO:0007669"/>
    <property type="project" value="TreeGrafter"/>
</dbReference>
<feature type="compositionally biased region" description="Polar residues" evidence="4">
    <location>
        <begin position="1"/>
        <end position="12"/>
    </location>
</feature>
<evidence type="ECO:0000256" key="1">
    <source>
        <dbReference type="ARBA" id="ARBA00009063"/>
    </source>
</evidence>
<evidence type="ECO:0000259" key="6">
    <source>
        <dbReference type="PROSITE" id="PS50192"/>
    </source>
</evidence>
<dbReference type="InterPro" id="IPR045242">
    <property type="entry name" value="Syntaxin"/>
</dbReference>
<dbReference type="Proteomes" id="UP000825729">
    <property type="component" value="Unassembled WGS sequence"/>
</dbReference>
<evidence type="ECO:0000256" key="3">
    <source>
        <dbReference type="SAM" id="Coils"/>
    </source>
</evidence>
<dbReference type="GO" id="GO:0012505">
    <property type="term" value="C:endomembrane system"/>
    <property type="evidence" value="ECO:0007669"/>
    <property type="project" value="TreeGrafter"/>
</dbReference>
<accession>A0AAV7EGD6</accession>
<dbReference type="PANTHER" id="PTHR19957">
    <property type="entry name" value="SYNTAXIN"/>
    <property type="match status" value="1"/>
</dbReference>
<reference evidence="7 8" key="1">
    <citation type="submission" date="2021-07" db="EMBL/GenBank/DDBJ databases">
        <title>The Aristolochia fimbriata genome: insights into angiosperm evolution, floral development and chemical biosynthesis.</title>
        <authorList>
            <person name="Jiao Y."/>
        </authorList>
    </citation>
    <scope>NUCLEOTIDE SEQUENCE [LARGE SCALE GENOMIC DNA]</scope>
    <source>
        <strain evidence="7">IBCAS-2021</strain>
        <tissue evidence="7">Leaf</tissue>
    </source>
</reference>
<dbReference type="Pfam" id="PF14523">
    <property type="entry name" value="Syntaxin_2"/>
    <property type="match status" value="1"/>
</dbReference>
<dbReference type="SMART" id="SM00397">
    <property type="entry name" value="t_SNARE"/>
    <property type="match status" value="1"/>
</dbReference>
<dbReference type="CDD" id="cd15840">
    <property type="entry name" value="SNARE_Qa"/>
    <property type="match status" value="1"/>
</dbReference>
<dbReference type="AlphaFoldDB" id="A0AAV7EGD6"/>
<feature type="transmembrane region" description="Helical" evidence="5">
    <location>
        <begin position="248"/>
        <end position="266"/>
    </location>
</feature>